<feature type="region of interest" description="Disordered" evidence="4">
    <location>
        <begin position="52"/>
        <end position="134"/>
    </location>
</feature>
<reference evidence="6" key="1">
    <citation type="submission" date="2014-07" db="EMBL/GenBank/DDBJ databases">
        <title>Draft genome sequence of the yeast Pseudozyma antarctica JCM 10317 known as a producer of lipase B which used in a wide range of industrial applications.</title>
        <authorList>
            <person name="Morita T."/>
            <person name="Saika A."/>
            <person name="Koike H."/>
        </authorList>
    </citation>
    <scope>NUCLEOTIDE SEQUENCE</scope>
    <source>
        <strain evidence="6">JCM 10317</strain>
    </source>
</reference>
<feature type="compositionally biased region" description="Low complexity" evidence="4">
    <location>
        <begin position="107"/>
        <end position="118"/>
    </location>
</feature>
<feature type="domain" description="Uracil-DNA glycosylase-like" evidence="5">
    <location>
        <begin position="146"/>
        <end position="279"/>
    </location>
</feature>
<feature type="region of interest" description="Disordered" evidence="4">
    <location>
        <begin position="310"/>
        <end position="332"/>
    </location>
</feature>
<proteinExistence type="predicted"/>
<accession>A0A081CHR4</accession>
<feature type="compositionally biased region" description="Basic and acidic residues" evidence="4">
    <location>
        <begin position="79"/>
        <end position="102"/>
    </location>
</feature>
<evidence type="ECO:0000256" key="2">
    <source>
        <dbReference type="ARBA" id="ARBA00022801"/>
    </source>
</evidence>
<dbReference type="InterPro" id="IPR015637">
    <property type="entry name" value="MUG/TDG"/>
</dbReference>
<dbReference type="RefSeq" id="XP_014655455.1">
    <property type="nucleotide sequence ID" value="XM_014799969.1"/>
</dbReference>
<dbReference type="Gene3D" id="3.40.470.10">
    <property type="entry name" value="Uracil-DNA glycosylase-like domain"/>
    <property type="match status" value="1"/>
</dbReference>
<dbReference type="PANTHER" id="PTHR12159">
    <property type="entry name" value="G/T AND G/U MISMATCH-SPECIFIC DNA GLYCOSYLASE"/>
    <property type="match status" value="1"/>
</dbReference>
<feature type="compositionally biased region" description="Low complexity" evidence="4">
    <location>
        <begin position="16"/>
        <end position="37"/>
    </location>
</feature>
<dbReference type="AlphaFoldDB" id="A0A081CHR4"/>
<feature type="region of interest" description="Disordered" evidence="4">
    <location>
        <begin position="268"/>
        <end position="294"/>
    </location>
</feature>
<evidence type="ECO:0000313" key="6">
    <source>
        <dbReference type="EMBL" id="GAK66210.1"/>
    </source>
</evidence>
<keyword evidence="2" id="KW-0378">Hydrolase</keyword>
<dbReference type="InterPro" id="IPR036895">
    <property type="entry name" value="Uracil-DNA_glycosylase-like_sf"/>
</dbReference>
<organism evidence="6">
    <name type="scientific">Pseudozyma antarctica</name>
    <name type="common">Yeast</name>
    <name type="synonym">Candida antarctica</name>
    <dbReference type="NCBI Taxonomy" id="84753"/>
    <lineage>
        <taxon>Eukaryota</taxon>
        <taxon>Fungi</taxon>
        <taxon>Dikarya</taxon>
        <taxon>Basidiomycota</taxon>
        <taxon>Ustilaginomycotina</taxon>
        <taxon>Ustilaginomycetes</taxon>
        <taxon>Ustilaginales</taxon>
        <taxon>Ustilaginaceae</taxon>
        <taxon>Moesziomyces</taxon>
    </lineage>
</organism>
<dbReference type="Proteomes" id="UP000053758">
    <property type="component" value="Unassembled WGS sequence"/>
</dbReference>
<evidence type="ECO:0000256" key="1">
    <source>
        <dbReference type="ARBA" id="ARBA00022763"/>
    </source>
</evidence>
<keyword evidence="1" id="KW-0227">DNA damage</keyword>
<protein>
    <submittedName>
        <fullName evidence="6">DNA glycosylase</fullName>
    </submittedName>
</protein>
<sequence>MPSHNSAGPKMKRLRSLTSRARSSEPSSINSEASSLLSSLPQHFATAYVYIDNTPSGSTRSPRFEESEGLRRSSRCRKERLSQLERISEDENQSDRKTRSADRSGLSTSSSRRAGPSSPRKRIKRTRDDPNSEAGSIYAHLKGLPDLFAVDNDIMFCGINPGVKSSHSGHHFAHRSNHFYPSLHLSGITQQRMKPEQDVDFPTLRPMSLGLTNLAGRPTAEGSELLPSELIAGVPVLLEKVQVWRPRTVCFVGKGISEAFVKGLKQAGAIPSARRESKQRSGAKAEAQDQDTLGHTVLDIQIPAEVLRADSGGAKPSSQRKPAPGSPKAKRLHYTKDSAKDDSGYGLLPICVSHAKRTDRPLRLDEVTLFFVSPSSSARVTTHFLDDKARILSGLRVLVEHLKSAPASVVGRKYDTMKDEPGQAQQEPSEGASTKRVELQMVDLTAFGLRVGGIKPEVKQESPSFS</sequence>
<dbReference type="GO" id="GO:0006285">
    <property type="term" value="P:base-excision repair, AP site formation"/>
    <property type="evidence" value="ECO:0007669"/>
    <property type="project" value="InterPro"/>
</dbReference>
<evidence type="ECO:0000256" key="3">
    <source>
        <dbReference type="ARBA" id="ARBA00023204"/>
    </source>
</evidence>
<name>A0A081CHR4_PSEA2</name>
<feature type="region of interest" description="Disordered" evidence="4">
    <location>
        <begin position="1"/>
        <end position="37"/>
    </location>
</feature>
<evidence type="ECO:0000256" key="4">
    <source>
        <dbReference type="SAM" id="MobiDB-lite"/>
    </source>
</evidence>
<dbReference type="EMBL" id="DF830079">
    <property type="protein sequence ID" value="GAK66210.1"/>
    <property type="molecule type" value="Genomic_DNA"/>
</dbReference>
<dbReference type="PANTHER" id="PTHR12159:SF9">
    <property type="entry name" value="G_T MISMATCH-SPECIFIC THYMINE DNA GLYCOSYLASE"/>
    <property type="match status" value="1"/>
</dbReference>
<dbReference type="Pfam" id="PF03167">
    <property type="entry name" value="UDG"/>
    <property type="match status" value="1"/>
</dbReference>
<keyword evidence="7" id="KW-1185">Reference proteome</keyword>
<dbReference type="GO" id="GO:0008263">
    <property type="term" value="F:pyrimidine-specific mismatch base pair DNA N-glycosylase activity"/>
    <property type="evidence" value="ECO:0007669"/>
    <property type="project" value="TreeGrafter"/>
</dbReference>
<feature type="compositionally biased region" description="Basic and acidic residues" evidence="4">
    <location>
        <begin position="62"/>
        <end position="71"/>
    </location>
</feature>
<dbReference type="GeneID" id="26305238"/>
<keyword evidence="3" id="KW-0234">DNA repair</keyword>
<gene>
    <name evidence="6" type="ORF">PAN0_012c4432</name>
</gene>
<dbReference type="HOGENOM" id="CLU_028135_0_0_1"/>
<evidence type="ECO:0000259" key="5">
    <source>
        <dbReference type="Pfam" id="PF03167"/>
    </source>
</evidence>
<dbReference type="SUPFAM" id="SSF52141">
    <property type="entry name" value="Uracil-DNA glycosylase-like"/>
    <property type="match status" value="1"/>
</dbReference>
<evidence type="ECO:0000313" key="7">
    <source>
        <dbReference type="Proteomes" id="UP000053758"/>
    </source>
</evidence>
<dbReference type="CDD" id="cd10028">
    <property type="entry name" value="UDG-F2_TDG_MUG"/>
    <property type="match status" value="1"/>
</dbReference>
<dbReference type="GO" id="GO:0004844">
    <property type="term" value="F:uracil DNA N-glycosylase activity"/>
    <property type="evidence" value="ECO:0007669"/>
    <property type="project" value="TreeGrafter"/>
</dbReference>
<dbReference type="InterPro" id="IPR005122">
    <property type="entry name" value="Uracil-DNA_glycosylase-like"/>
</dbReference>